<dbReference type="Pfam" id="PF04376">
    <property type="entry name" value="ATE_N"/>
    <property type="match status" value="1"/>
</dbReference>
<evidence type="ECO:0000313" key="7">
    <source>
        <dbReference type="EMBL" id="ORX33890.1"/>
    </source>
</evidence>
<evidence type="ECO:0000256" key="1">
    <source>
        <dbReference type="ARBA" id="ARBA00009991"/>
    </source>
</evidence>
<dbReference type="GO" id="GO:0005737">
    <property type="term" value="C:cytoplasm"/>
    <property type="evidence" value="ECO:0007669"/>
    <property type="project" value="TreeGrafter"/>
</dbReference>
<dbReference type="OrthoDB" id="74183at2759"/>
<dbReference type="Pfam" id="PF04377">
    <property type="entry name" value="ATE_C"/>
    <property type="match status" value="1"/>
</dbReference>
<dbReference type="InParanoid" id="A0A1Y1U784"/>
<dbReference type="GO" id="GO:0004057">
    <property type="term" value="F:arginyl-tRNA--protein transferase activity"/>
    <property type="evidence" value="ECO:0007669"/>
    <property type="project" value="UniProtKB-EC"/>
</dbReference>
<gene>
    <name evidence="7" type="ORF">BD324DRAFT_637624</name>
</gene>
<dbReference type="RefSeq" id="XP_021868178.1">
    <property type="nucleotide sequence ID" value="XM_022017024.1"/>
</dbReference>
<evidence type="ECO:0000259" key="6">
    <source>
        <dbReference type="Pfam" id="PF04377"/>
    </source>
</evidence>
<dbReference type="EC" id="2.3.2.8" evidence="2"/>
<accession>A0A1Y1U784</accession>
<sequence>MATISPDMGRTCCPQYTIRLDAQAFKPSKKQRQVINRMNRYLSGTKAGDKLPESELRAFESGYGRDGGAHRLETRLIPAKASRETFALYKKYQVAVHHDRPESVSMNGFRRFLCDSPLIPSDIPYESDAPGLPSSYGSYHLLYLVDSVLIGISVIDILPSCVSSVYFIWNPDWAWASLGKWSAMREVALARDIQAAGATDMKWVYMGYWIADCQKMRYKSEYSPSYLMDPATFVFHPLTSELDAFLQAHPHGYHPFEERPKSQPLLPALASSEFPSPAPVGFAEPETISVDDLIILLSGRAVLVEDVPWVKPDEIKTALRELVAAVGVNRMATPGRPGAVISFS</sequence>
<reference evidence="7 8" key="1">
    <citation type="submission" date="2017-03" db="EMBL/GenBank/DDBJ databases">
        <title>Widespread Adenine N6-methylation of Active Genes in Fungi.</title>
        <authorList>
            <consortium name="DOE Joint Genome Institute"/>
            <person name="Mondo S.J."/>
            <person name="Dannebaum R.O."/>
            <person name="Kuo R.C."/>
            <person name="Louie K.B."/>
            <person name="Bewick A.J."/>
            <person name="Labutti K."/>
            <person name="Haridas S."/>
            <person name="Kuo A."/>
            <person name="Salamov A."/>
            <person name="Ahrendt S.R."/>
            <person name="Lau R."/>
            <person name="Bowen B.P."/>
            <person name="Lipzen A."/>
            <person name="Sullivan W."/>
            <person name="Andreopoulos W.B."/>
            <person name="Clum A."/>
            <person name="Lindquist E."/>
            <person name="Daum C."/>
            <person name="Northen T.R."/>
            <person name="Ramamoorthy G."/>
            <person name="Schmitz R.J."/>
            <person name="Gryganskyi A."/>
            <person name="Culley D."/>
            <person name="Magnuson J."/>
            <person name="James T.Y."/>
            <person name="O'Malley M.A."/>
            <person name="Stajich J.E."/>
            <person name="Spatafora J.W."/>
            <person name="Visel A."/>
            <person name="Grigoriev I.V."/>
        </authorList>
    </citation>
    <scope>NUCLEOTIDE SEQUENCE [LARGE SCALE GENOMIC DNA]</scope>
    <source>
        <strain evidence="7 8">NRRL Y-17943</strain>
    </source>
</reference>
<keyword evidence="8" id="KW-1185">Reference proteome</keyword>
<evidence type="ECO:0000313" key="8">
    <source>
        <dbReference type="Proteomes" id="UP000193218"/>
    </source>
</evidence>
<proteinExistence type="inferred from homology"/>
<name>A0A1Y1U784_9TREE</name>
<feature type="domain" description="N-end aminoacyl transferase N-terminal" evidence="5">
    <location>
        <begin position="6"/>
        <end position="33"/>
    </location>
</feature>
<dbReference type="PANTHER" id="PTHR21367">
    <property type="entry name" value="ARGININE-TRNA-PROTEIN TRANSFERASE 1"/>
    <property type="match status" value="1"/>
</dbReference>
<organism evidence="7 8">
    <name type="scientific">Kockovaella imperatae</name>
    <dbReference type="NCBI Taxonomy" id="4999"/>
    <lineage>
        <taxon>Eukaryota</taxon>
        <taxon>Fungi</taxon>
        <taxon>Dikarya</taxon>
        <taxon>Basidiomycota</taxon>
        <taxon>Agaricomycotina</taxon>
        <taxon>Tremellomycetes</taxon>
        <taxon>Tremellales</taxon>
        <taxon>Cuniculitremaceae</taxon>
        <taxon>Kockovaella</taxon>
    </lineage>
</organism>
<keyword evidence="4" id="KW-0012">Acyltransferase</keyword>
<dbReference type="InterPro" id="IPR030700">
    <property type="entry name" value="N-end_Aminoacyl_Trfase"/>
</dbReference>
<comment type="similarity">
    <text evidence="1">Belongs to the R-transferase family.</text>
</comment>
<dbReference type="Proteomes" id="UP000193218">
    <property type="component" value="Unassembled WGS sequence"/>
</dbReference>
<evidence type="ECO:0000256" key="3">
    <source>
        <dbReference type="ARBA" id="ARBA00022679"/>
    </source>
</evidence>
<comment type="caution">
    <text evidence="7">The sequence shown here is derived from an EMBL/GenBank/DDBJ whole genome shotgun (WGS) entry which is preliminary data.</text>
</comment>
<dbReference type="PANTHER" id="PTHR21367:SF1">
    <property type="entry name" value="ARGINYL-TRNA--PROTEIN TRANSFERASE 1"/>
    <property type="match status" value="1"/>
</dbReference>
<dbReference type="FunCoup" id="A0A1Y1U784">
    <property type="interactions" value="598"/>
</dbReference>
<dbReference type="GeneID" id="33558833"/>
<protein>
    <recommendedName>
        <fullName evidence="2">arginyltransferase</fullName>
        <ecNumber evidence="2">2.3.2.8</ecNumber>
    </recommendedName>
</protein>
<dbReference type="AlphaFoldDB" id="A0A1Y1U784"/>
<evidence type="ECO:0000259" key="5">
    <source>
        <dbReference type="Pfam" id="PF04376"/>
    </source>
</evidence>
<keyword evidence="3 7" id="KW-0808">Transferase</keyword>
<dbReference type="EMBL" id="NBSH01000016">
    <property type="protein sequence ID" value="ORX33890.1"/>
    <property type="molecule type" value="Genomic_DNA"/>
</dbReference>
<dbReference type="InterPro" id="IPR007471">
    <property type="entry name" value="N-end_Aminoacyl_Trfase_N"/>
</dbReference>
<evidence type="ECO:0000256" key="2">
    <source>
        <dbReference type="ARBA" id="ARBA00012025"/>
    </source>
</evidence>
<feature type="domain" description="N-end rule aminoacyl transferase C-terminal" evidence="6">
    <location>
        <begin position="84"/>
        <end position="228"/>
    </location>
</feature>
<dbReference type="InterPro" id="IPR007472">
    <property type="entry name" value="N-end_Aminoacyl_Trfase_C"/>
</dbReference>
<dbReference type="STRING" id="4999.A0A1Y1U784"/>
<evidence type="ECO:0000256" key="4">
    <source>
        <dbReference type="ARBA" id="ARBA00023315"/>
    </source>
</evidence>